<proteinExistence type="predicted"/>
<comment type="caution">
    <text evidence="1">The sequence shown here is derived from an EMBL/GenBank/DDBJ whole genome shotgun (WGS) entry which is preliminary data.</text>
</comment>
<sequence length="172" mass="19208">MIDMSAPLFPTSFICPDISSNLAPDYTLRPLQLSDYKAGCLDVLRDLTTVGDITEERFTEQVEYMRARQGEYFVIVIEKIATGKVVGIGTLLVERKFIHECGLVGHIEDIAVAKSEQGKKLGIKIIGALDFIGKKTGCYKNILDCSPHNEQFYVKCGYSNAGFEMTKRFDKP</sequence>
<keyword evidence="2" id="KW-1185">Reference proteome</keyword>
<name>A0ACC3SQK7_LIPKO</name>
<gene>
    <name evidence="1" type="ORF">V1525DRAFT_414760</name>
</gene>
<evidence type="ECO:0000313" key="2">
    <source>
        <dbReference type="Proteomes" id="UP001433508"/>
    </source>
</evidence>
<organism evidence="1 2">
    <name type="scientific">Lipomyces kononenkoae</name>
    <name type="common">Yeast</name>
    <dbReference type="NCBI Taxonomy" id="34357"/>
    <lineage>
        <taxon>Eukaryota</taxon>
        <taxon>Fungi</taxon>
        <taxon>Dikarya</taxon>
        <taxon>Ascomycota</taxon>
        <taxon>Saccharomycotina</taxon>
        <taxon>Lipomycetes</taxon>
        <taxon>Lipomycetales</taxon>
        <taxon>Lipomycetaceae</taxon>
        <taxon>Lipomyces</taxon>
    </lineage>
</organism>
<dbReference type="Proteomes" id="UP001433508">
    <property type="component" value="Unassembled WGS sequence"/>
</dbReference>
<reference evidence="2" key="1">
    <citation type="journal article" date="2024" name="Front. Bioeng. Biotechnol.">
        <title>Genome-scale model development and genomic sequencing of the oleaginous clade Lipomyces.</title>
        <authorList>
            <person name="Czajka J.J."/>
            <person name="Han Y."/>
            <person name="Kim J."/>
            <person name="Mondo S.J."/>
            <person name="Hofstad B.A."/>
            <person name="Robles A."/>
            <person name="Haridas S."/>
            <person name="Riley R."/>
            <person name="LaButti K."/>
            <person name="Pangilinan J."/>
            <person name="Andreopoulos W."/>
            <person name="Lipzen A."/>
            <person name="Yan J."/>
            <person name="Wang M."/>
            <person name="Ng V."/>
            <person name="Grigoriev I.V."/>
            <person name="Spatafora J.W."/>
            <person name="Magnuson J.K."/>
            <person name="Baker S.E."/>
            <person name="Pomraning K.R."/>
        </authorList>
    </citation>
    <scope>NUCLEOTIDE SEQUENCE [LARGE SCALE GENOMIC DNA]</scope>
    <source>
        <strain evidence="2">CBS 7786</strain>
    </source>
</reference>
<accession>A0ACC3SQK7</accession>
<dbReference type="EMBL" id="MU971546">
    <property type="protein sequence ID" value="KAK9233938.1"/>
    <property type="molecule type" value="Genomic_DNA"/>
</dbReference>
<protein>
    <submittedName>
        <fullName evidence="1">Acyl-CoA N-acyltransferase</fullName>
    </submittedName>
</protein>
<evidence type="ECO:0000313" key="1">
    <source>
        <dbReference type="EMBL" id="KAK9233938.1"/>
    </source>
</evidence>